<keyword evidence="3" id="KW-0863">Zinc-finger</keyword>
<evidence type="ECO:0000259" key="9">
    <source>
        <dbReference type="PROSITE" id="PS51843"/>
    </source>
</evidence>
<dbReference type="PANTHER" id="PTHR24082:SF473">
    <property type="entry name" value="ECDYSONE-INDUCED PROTEIN 75B, ISOFORM B"/>
    <property type="match status" value="1"/>
</dbReference>
<dbReference type="OrthoDB" id="7634782at2759"/>
<dbReference type="GO" id="GO:0045944">
    <property type="term" value="P:positive regulation of transcription by RNA polymerase II"/>
    <property type="evidence" value="ECO:0007669"/>
    <property type="project" value="TreeGrafter"/>
</dbReference>
<dbReference type="Gene3D" id="1.10.565.10">
    <property type="entry name" value="Retinoid X Receptor"/>
    <property type="match status" value="1"/>
</dbReference>
<dbReference type="GO" id="GO:0008270">
    <property type="term" value="F:zinc ion binding"/>
    <property type="evidence" value="ECO:0007669"/>
    <property type="project" value="UniProtKB-KW"/>
</dbReference>
<dbReference type="InterPro" id="IPR035500">
    <property type="entry name" value="NHR-like_dom_sf"/>
</dbReference>
<dbReference type="PRINTS" id="PR00546">
    <property type="entry name" value="THYROIDHORMR"/>
</dbReference>
<evidence type="ECO:0000256" key="7">
    <source>
        <dbReference type="ARBA" id="ARBA00023163"/>
    </source>
</evidence>
<dbReference type="SUPFAM" id="SSF48508">
    <property type="entry name" value="Nuclear receptor ligand-binding domain"/>
    <property type="match status" value="1"/>
</dbReference>
<dbReference type="Proteomes" id="UP001152320">
    <property type="component" value="Chromosome 23"/>
</dbReference>
<reference evidence="10" key="1">
    <citation type="submission" date="2021-10" db="EMBL/GenBank/DDBJ databases">
        <title>Tropical sea cucumber genome reveals ecological adaptation and Cuvierian tubules defense mechanism.</title>
        <authorList>
            <person name="Chen T."/>
        </authorList>
    </citation>
    <scope>NUCLEOTIDE SEQUENCE</scope>
    <source>
        <strain evidence="10">Nanhai2018</strain>
        <tissue evidence="10">Muscle</tissue>
    </source>
</reference>
<keyword evidence="6" id="KW-0238">DNA-binding</keyword>
<organism evidence="10 11">
    <name type="scientific">Holothuria leucospilota</name>
    <name type="common">Black long sea cucumber</name>
    <name type="synonym">Mertensiothuria leucospilota</name>
    <dbReference type="NCBI Taxonomy" id="206669"/>
    <lineage>
        <taxon>Eukaryota</taxon>
        <taxon>Metazoa</taxon>
        <taxon>Echinodermata</taxon>
        <taxon>Eleutherozoa</taxon>
        <taxon>Echinozoa</taxon>
        <taxon>Holothuroidea</taxon>
        <taxon>Aspidochirotacea</taxon>
        <taxon>Aspidochirotida</taxon>
        <taxon>Holothuriidae</taxon>
        <taxon>Holothuria</taxon>
    </lineage>
</organism>
<comment type="similarity">
    <text evidence="1">Belongs to the nuclear hormone receptor family. NR1 subfamily.</text>
</comment>
<dbReference type="InterPro" id="IPR050234">
    <property type="entry name" value="Nuclear_hormone_rcpt_NR1"/>
</dbReference>
<dbReference type="GO" id="GO:0000122">
    <property type="term" value="P:negative regulation of transcription by RNA polymerase II"/>
    <property type="evidence" value="ECO:0007669"/>
    <property type="project" value="TreeGrafter"/>
</dbReference>
<dbReference type="GO" id="GO:0009755">
    <property type="term" value="P:hormone-mediated signaling pathway"/>
    <property type="evidence" value="ECO:0007669"/>
    <property type="project" value="TreeGrafter"/>
</dbReference>
<protein>
    <submittedName>
        <fullName evidence="10">Nuclear receptor subfamily 1 group D member 2</fullName>
    </submittedName>
</protein>
<dbReference type="PANTHER" id="PTHR24082">
    <property type="entry name" value="NUCLEAR HORMONE RECEPTOR"/>
    <property type="match status" value="1"/>
</dbReference>
<evidence type="ECO:0000313" key="10">
    <source>
        <dbReference type="EMBL" id="KAJ8020073.1"/>
    </source>
</evidence>
<dbReference type="AlphaFoldDB" id="A0A9Q1BC55"/>
<keyword evidence="11" id="KW-1185">Reference proteome</keyword>
<evidence type="ECO:0000256" key="4">
    <source>
        <dbReference type="ARBA" id="ARBA00022833"/>
    </source>
</evidence>
<dbReference type="PROSITE" id="PS51843">
    <property type="entry name" value="NR_LBD"/>
    <property type="match status" value="1"/>
</dbReference>
<keyword evidence="5" id="KW-0805">Transcription regulation</keyword>
<sequence length="301" mass="33738">MKMEQLILTIHEAQKNTLWDRDIFSKTSSEAKNLISCCVTSLLPKDQFQDEPPKGTPTNTSHWVKNPYSSISDIAKTLSSSKAQSSDLHSTGDNPWKFSQHQIFFILEIIVNNLTASVTQIISFAKLIPGFQILDKDDQINLLKGSTLEILLVRLSHFLILYAGDVSVLEYCQHILQSCLHREVHPLIEIASDIVDFAIKFKTLNLNACEVALFTSILLLSSDHSGVKYPGEVEAIQLSIIQALQSQVSLNHPNDPSIFPRLMTKISDVRQFSVINSEKMLTTAQFCESEKDSPLVPLKSR</sequence>
<comment type="caution">
    <text evidence="10">The sequence shown here is derived from an EMBL/GenBank/DDBJ whole genome shotgun (WGS) entry which is preliminary data.</text>
</comment>
<evidence type="ECO:0000256" key="1">
    <source>
        <dbReference type="ARBA" id="ARBA00008092"/>
    </source>
</evidence>
<accession>A0A9Q1BC55</accession>
<dbReference type="InterPro" id="IPR001728">
    <property type="entry name" value="ThyrH_rcpt"/>
</dbReference>
<keyword evidence="4" id="KW-0862">Zinc</keyword>
<evidence type="ECO:0000256" key="2">
    <source>
        <dbReference type="ARBA" id="ARBA00022723"/>
    </source>
</evidence>
<gene>
    <name evidence="10" type="ORF">HOLleu_41916</name>
</gene>
<feature type="domain" description="NR LBD" evidence="9">
    <location>
        <begin position="77"/>
        <end position="301"/>
    </location>
</feature>
<name>A0A9Q1BC55_HOLLE</name>
<dbReference type="GO" id="GO:0004879">
    <property type="term" value="F:nuclear receptor activity"/>
    <property type="evidence" value="ECO:0007669"/>
    <property type="project" value="InterPro"/>
</dbReference>
<keyword evidence="2" id="KW-0479">Metal-binding</keyword>
<dbReference type="PRINTS" id="PR00398">
    <property type="entry name" value="STRDHORMONER"/>
</dbReference>
<evidence type="ECO:0000256" key="6">
    <source>
        <dbReference type="ARBA" id="ARBA00023125"/>
    </source>
</evidence>
<dbReference type="Pfam" id="PF00104">
    <property type="entry name" value="Hormone_recep"/>
    <property type="match status" value="1"/>
</dbReference>
<dbReference type="SMART" id="SM00430">
    <property type="entry name" value="HOLI"/>
    <property type="match status" value="1"/>
</dbReference>
<dbReference type="InterPro" id="IPR001723">
    <property type="entry name" value="Nuclear_hrmn_rcpt"/>
</dbReference>
<evidence type="ECO:0000256" key="8">
    <source>
        <dbReference type="ARBA" id="ARBA00023170"/>
    </source>
</evidence>
<evidence type="ECO:0000256" key="5">
    <source>
        <dbReference type="ARBA" id="ARBA00023015"/>
    </source>
</evidence>
<evidence type="ECO:0000313" key="11">
    <source>
        <dbReference type="Proteomes" id="UP001152320"/>
    </source>
</evidence>
<dbReference type="InterPro" id="IPR000536">
    <property type="entry name" value="Nucl_hrmn_rcpt_lig-bd"/>
</dbReference>
<evidence type="ECO:0000256" key="3">
    <source>
        <dbReference type="ARBA" id="ARBA00022771"/>
    </source>
</evidence>
<keyword evidence="7" id="KW-0804">Transcription</keyword>
<keyword evidence="8 10" id="KW-0675">Receptor</keyword>
<dbReference type="GO" id="GO:0030154">
    <property type="term" value="P:cell differentiation"/>
    <property type="evidence" value="ECO:0007669"/>
    <property type="project" value="TreeGrafter"/>
</dbReference>
<proteinExistence type="inferred from homology"/>
<dbReference type="CDD" id="cd06929">
    <property type="entry name" value="NR_LBD_F1"/>
    <property type="match status" value="1"/>
</dbReference>
<dbReference type="GO" id="GO:0000978">
    <property type="term" value="F:RNA polymerase II cis-regulatory region sequence-specific DNA binding"/>
    <property type="evidence" value="ECO:0007669"/>
    <property type="project" value="TreeGrafter"/>
</dbReference>
<dbReference type="EMBL" id="JAIZAY010000023">
    <property type="protein sequence ID" value="KAJ8020073.1"/>
    <property type="molecule type" value="Genomic_DNA"/>
</dbReference>